<keyword evidence="3" id="KW-1185">Reference proteome</keyword>
<dbReference type="Proteomes" id="UP000544095">
    <property type="component" value="Unassembled WGS sequence"/>
</dbReference>
<evidence type="ECO:0000313" key="3">
    <source>
        <dbReference type="Proteomes" id="UP000544095"/>
    </source>
</evidence>
<dbReference type="AlphaFoldDB" id="A0A8H5KZT5"/>
<evidence type="ECO:0000313" key="2">
    <source>
        <dbReference type="EMBL" id="KAF5581838.1"/>
    </source>
</evidence>
<gene>
    <name evidence="2" type="ORF">FPANT_8757</name>
</gene>
<accession>A0A8H5KZT5</accession>
<evidence type="ECO:0000256" key="1">
    <source>
        <dbReference type="SAM" id="MobiDB-lite"/>
    </source>
</evidence>
<dbReference type="EMBL" id="JAAOAR010000455">
    <property type="protein sequence ID" value="KAF5581838.1"/>
    <property type="molecule type" value="Genomic_DNA"/>
</dbReference>
<comment type="caution">
    <text evidence="2">The sequence shown here is derived from an EMBL/GenBank/DDBJ whole genome shotgun (WGS) entry which is preliminary data.</text>
</comment>
<sequence>MSQISPRPEAPLVERDGFSLTKKHFCATIGNVERVSGSRLRELFWPETLRLKRDQKKASDEARELFKKKGIFAGQLRHYGISFHPRKTKVGEQKELLMNAVAQGQCDHVPPSVLSLRQSMEQALHPLYEKWQKDVQEWDANDKRKRLEELNKCKTPGEKANYDLDLFLEYYFTTNGQPDHHKAPDPLSLEGFDDRLGLHLKAGEIPGLYTKSGGPKDNRTLCIGWNTTAVDALAASINTRAREAEKHEREKKWTQSMEAHEQFLSTLKPPPPSRGRKAKPSFDLIKCQGSYIIKCDPVTDGWKHLNSHILTMNIFPGKGNSLRANFDFGIITGAMFLSNDEEILDDQVGSNDGSGMEDSDDSEDEGTKKGRKRSMKKDNKGVNKGRPAKKKKSVTALSRRLFYRLRGKETGEGEILPDAEAGEIEFLSDDCAKFSGLAYEFPCVGSNVEFSGYKISNTPEGFPKSWNDYSEVAYERARTGRWR</sequence>
<feature type="compositionally biased region" description="Acidic residues" evidence="1">
    <location>
        <begin position="355"/>
        <end position="364"/>
    </location>
</feature>
<feature type="region of interest" description="Disordered" evidence="1">
    <location>
        <begin position="345"/>
        <end position="394"/>
    </location>
</feature>
<organism evidence="2 3">
    <name type="scientific">Fusarium pseudoanthophilum</name>
    <dbReference type="NCBI Taxonomy" id="48495"/>
    <lineage>
        <taxon>Eukaryota</taxon>
        <taxon>Fungi</taxon>
        <taxon>Dikarya</taxon>
        <taxon>Ascomycota</taxon>
        <taxon>Pezizomycotina</taxon>
        <taxon>Sordariomycetes</taxon>
        <taxon>Hypocreomycetidae</taxon>
        <taxon>Hypocreales</taxon>
        <taxon>Nectriaceae</taxon>
        <taxon>Fusarium</taxon>
        <taxon>Fusarium fujikuroi species complex</taxon>
    </lineage>
</organism>
<name>A0A8H5KZT5_9HYPO</name>
<proteinExistence type="predicted"/>
<protein>
    <submittedName>
        <fullName evidence="2">Uncharacterized protein</fullName>
    </submittedName>
</protein>
<reference evidence="2 3" key="1">
    <citation type="submission" date="2020-05" db="EMBL/GenBank/DDBJ databases">
        <title>Identification and distribution of gene clusters putatively required for synthesis of sphingolipid metabolism inhibitors in phylogenetically diverse species of the filamentous fungus Fusarium.</title>
        <authorList>
            <person name="Kim H.-S."/>
            <person name="Busman M."/>
            <person name="Brown D.W."/>
            <person name="Divon H."/>
            <person name="Uhlig S."/>
            <person name="Proctor R.H."/>
        </authorList>
    </citation>
    <scope>NUCLEOTIDE SEQUENCE [LARGE SCALE GENOMIC DNA]</scope>
    <source>
        <strain evidence="2 3">NRRL 25211</strain>
    </source>
</reference>